<dbReference type="InterPro" id="IPR038765">
    <property type="entry name" value="Papain-like_cys_pep_sf"/>
</dbReference>
<dbReference type="SUPFAM" id="SSF54001">
    <property type="entry name" value="Cysteine proteinases"/>
    <property type="match status" value="1"/>
</dbReference>
<proteinExistence type="predicted"/>
<comment type="caution">
    <text evidence="2">The sequence shown here is derived from an EMBL/GenBank/DDBJ whole genome shotgun (WGS) entry which is preliminary data.</text>
</comment>
<evidence type="ECO:0000313" key="3">
    <source>
        <dbReference type="Proteomes" id="UP001187192"/>
    </source>
</evidence>
<protein>
    <recommendedName>
        <fullName evidence="4">DUF1985 domain-containing protein</fullName>
    </recommendedName>
</protein>
<dbReference type="Proteomes" id="UP001187192">
    <property type="component" value="Unassembled WGS sequence"/>
</dbReference>
<feature type="region of interest" description="Disordered" evidence="1">
    <location>
        <begin position="192"/>
        <end position="212"/>
    </location>
</feature>
<accession>A0AA88A2H3</accession>
<keyword evidence="3" id="KW-1185">Reference proteome</keyword>
<dbReference type="PANTHER" id="PTHR48449">
    <property type="entry name" value="DUF1985 DOMAIN-CONTAINING PROTEIN"/>
    <property type="match status" value="1"/>
</dbReference>
<dbReference type="AlphaFoldDB" id="A0AA88A2H3"/>
<dbReference type="PANTHER" id="PTHR48449:SF1">
    <property type="entry name" value="DUF1985 DOMAIN-CONTAINING PROTEIN"/>
    <property type="match status" value="1"/>
</dbReference>
<name>A0AA88A2H3_FICCA</name>
<sequence length="383" mass="44598">MRLTDHSGMGDALWFEVGEDLSRFSVNEFCLITGMKCVGSTHFAPIDWKYFAKADNLEEFNVFPWGMLSWEATRAAKCNAVKNRLSSKRIPLKKVDKVHSSIAGFPHALLVWAYESIPTIVGKFTTKYVEAIPRMLSWTSADNVKFYAVMSALIAVGEKQAPRKTPVMQPNTETNFEWREFQKEIRGKIPKQKRSRLSRLGQERSGPMVEIGSPAHAPTKIKIYALPRGLSDEPPREKLEEFKEWINKGLLKNPPPRKRHARYNAKYDTLNKSHDLDSWQLKKQSWFYELTTSLVWLWDEHIDVAFYCLRKKIMHFPELLQRKVNTLLIPMHLESLKHWVLAKVDIMNWTLEVISLFEFKPRKPLGTYLIPIIIMQDIPRQEN</sequence>
<evidence type="ECO:0008006" key="4">
    <source>
        <dbReference type="Google" id="ProtNLM"/>
    </source>
</evidence>
<reference evidence="2" key="1">
    <citation type="submission" date="2023-07" db="EMBL/GenBank/DDBJ databases">
        <title>draft genome sequence of fig (Ficus carica).</title>
        <authorList>
            <person name="Takahashi T."/>
            <person name="Nishimura K."/>
        </authorList>
    </citation>
    <scope>NUCLEOTIDE SEQUENCE</scope>
</reference>
<dbReference type="EMBL" id="BTGU01000016">
    <property type="protein sequence ID" value="GMN43312.1"/>
    <property type="molecule type" value="Genomic_DNA"/>
</dbReference>
<gene>
    <name evidence="2" type="ORF">TIFTF001_012512</name>
</gene>
<evidence type="ECO:0000313" key="2">
    <source>
        <dbReference type="EMBL" id="GMN43312.1"/>
    </source>
</evidence>
<evidence type="ECO:0000256" key="1">
    <source>
        <dbReference type="SAM" id="MobiDB-lite"/>
    </source>
</evidence>
<organism evidence="2 3">
    <name type="scientific">Ficus carica</name>
    <name type="common">Common fig</name>
    <dbReference type="NCBI Taxonomy" id="3494"/>
    <lineage>
        <taxon>Eukaryota</taxon>
        <taxon>Viridiplantae</taxon>
        <taxon>Streptophyta</taxon>
        <taxon>Embryophyta</taxon>
        <taxon>Tracheophyta</taxon>
        <taxon>Spermatophyta</taxon>
        <taxon>Magnoliopsida</taxon>
        <taxon>eudicotyledons</taxon>
        <taxon>Gunneridae</taxon>
        <taxon>Pentapetalae</taxon>
        <taxon>rosids</taxon>
        <taxon>fabids</taxon>
        <taxon>Rosales</taxon>
        <taxon>Moraceae</taxon>
        <taxon>Ficeae</taxon>
        <taxon>Ficus</taxon>
    </lineage>
</organism>